<keyword evidence="4" id="KW-0288">FMN</keyword>
<evidence type="ECO:0000256" key="4">
    <source>
        <dbReference type="ARBA" id="ARBA00022643"/>
    </source>
</evidence>
<dbReference type="InterPro" id="IPR039261">
    <property type="entry name" value="FNR_nucleotide-bd"/>
</dbReference>
<dbReference type="PANTHER" id="PTHR19384:SF128">
    <property type="entry name" value="NADPH OXIDOREDUCTASE A"/>
    <property type="match status" value="1"/>
</dbReference>
<proteinExistence type="predicted"/>
<comment type="caution">
    <text evidence="10">The sequence shown here is derived from an EMBL/GenBank/DDBJ whole genome shotgun (WGS) entry which is preliminary data.</text>
</comment>
<dbReference type="InterPro" id="IPR001094">
    <property type="entry name" value="Flavdoxin-like"/>
</dbReference>
<keyword evidence="7" id="KW-0560">Oxidoreductase</keyword>
<protein>
    <recommendedName>
        <fullName evidence="12">FAD-binding FR-type domain-containing protein</fullName>
    </recommendedName>
</protein>
<reference evidence="10 11" key="1">
    <citation type="submission" date="2017-08" db="EMBL/GenBank/DDBJ databases">
        <title>Acidophilic green algal genome provides insights into adaptation to an acidic environment.</title>
        <authorList>
            <person name="Hirooka S."/>
            <person name="Hirose Y."/>
            <person name="Kanesaki Y."/>
            <person name="Higuchi S."/>
            <person name="Fujiwara T."/>
            <person name="Onuma R."/>
            <person name="Era A."/>
            <person name="Ohbayashi R."/>
            <person name="Uzuka A."/>
            <person name="Nozaki H."/>
            <person name="Yoshikawa H."/>
            <person name="Miyagishima S.Y."/>
        </authorList>
    </citation>
    <scope>NUCLEOTIDE SEQUENCE [LARGE SCALE GENOMIC DNA]</scope>
    <source>
        <strain evidence="10 11">NIES-2499</strain>
    </source>
</reference>
<evidence type="ECO:0000256" key="7">
    <source>
        <dbReference type="ARBA" id="ARBA00023002"/>
    </source>
</evidence>
<dbReference type="InterPro" id="IPR008254">
    <property type="entry name" value="Flavodoxin/NO_synth"/>
</dbReference>
<dbReference type="InterPro" id="IPR001709">
    <property type="entry name" value="Flavoprot_Pyr_Nucl_cyt_Rdtase"/>
</dbReference>
<feature type="domain" description="FAD-binding FR-type" evidence="9">
    <location>
        <begin position="310"/>
        <end position="548"/>
    </location>
</feature>
<dbReference type="InterPro" id="IPR003097">
    <property type="entry name" value="CysJ-like_FAD-binding"/>
</dbReference>
<evidence type="ECO:0000256" key="3">
    <source>
        <dbReference type="ARBA" id="ARBA00022630"/>
    </source>
</evidence>
<evidence type="ECO:0000256" key="2">
    <source>
        <dbReference type="ARBA" id="ARBA00001974"/>
    </source>
</evidence>
<dbReference type="EMBL" id="BEGY01000021">
    <property type="protein sequence ID" value="GAX76992.1"/>
    <property type="molecule type" value="Genomic_DNA"/>
</dbReference>
<organism evidence="10 11">
    <name type="scientific">Chlamydomonas eustigma</name>
    <dbReference type="NCBI Taxonomy" id="1157962"/>
    <lineage>
        <taxon>Eukaryota</taxon>
        <taxon>Viridiplantae</taxon>
        <taxon>Chlorophyta</taxon>
        <taxon>core chlorophytes</taxon>
        <taxon>Chlorophyceae</taxon>
        <taxon>CS clade</taxon>
        <taxon>Chlamydomonadales</taxon>
        <taxon>Chlamydomonadaceae</taxon>
        <taxon>Chlamydomonas</taxon>
    </lineage>
</organism>
<evidence type="ECO:0000259" key="9">
    <source>
        <dbReference type="PROSITE" id="PS51384"/>
    </source>
</evidence>
<dbReference type="SUPFAM" id="SSF63380">
    <property type="entry name" value="Riboflavin synthase domain-like"/>
    <property type="match status" value="1"/>
</dbReference>
<dbReference type="Pfam" id="PF00667">
    <property type="entry name" value="FAD_binding_1"/>
    <property type="match status" value="1"/>
</dbReference>
<comment type="cofactor">
    <cofactor evidence="1">
        <name>FMN</name>
        <dbReference type="ChEBI" id="CHEBI:58210"/>
    </cofactor>
</comment>
<dbReference type="InterPro" id="IPR029039">
    <property type="entry name" value="Flavoprotein-like_sf"/>
</dbReference>
<dbReference type="PANTHER" id="PTHR19384">
    <property type="entry name" value="NITRIC OXIDE SYNTHASE-RELATED"/>
    <property type="match status" value="1"/>
</dbReference>
<dbReference type="SUPFAM" id="SSF52343">
    <property type="entry name" value="Ferredoxin reductase-like, C-terminal NADP-linked domain"/>
    <property type="match status" value="1"/>
</dbReference>
<dbReference type="Pfam" id="PF00258">
    <property type="entry name" value="Flavodoxin_1"/>
    <property type="match status" value="1"/>
</dbReference>
<dbReference type="PROSITE" id="PS51384">
    <property type="entry name" value="FAD_FR"/>
    <property type="match status" value="1"/>
</dbReference>
<sequence length="702" mass="77204">MIPVGFLKKAQLEVPTSQAPSWLKWAALGAAPVVAAYLLRTRGKKDDYETDFDSFLVTKGSTPTGVVTSKKGPESGPFEGFLKDSDEDQRDPAVFSTFLKSSHVNTKVAAPDVAHSAQLTAQKERPDPSMVKILVLYGTEYGFSKEIAERLASSLKETKQYWPTVVDMATRPEGYDFSKEQAALVACSTQGDGVPPTEARDFCEWLFAGKAGDLSHLHYSVCALGDKSYTHFCKCGISIDESFSKSGAKRVAARQDVNKEDWRAVNEWIKTVLTGLPSLGLKTIEQLGGMIDELSSSVDSAPAVKRWGKSRPYPAKVTALEGLCAVTNAEDKNTFRVEFDLGDSGLAYLPGDALGIYPTNPIKVVDELLSVSGLTGSCIVPVPNHHYEEPGMEDRPLKMTLTEALMKCYDLRSPKPDMLTMLASLKGQSHETLAKLKVLQEDNKALEAYLAPRHVADVLKELVPAPAVAVLTATELLAVLRPLQPRLYSISSSPLENPKAVQATIAEVKYQSLGSDRIGVCSTYVSERIALGDTALVFMSKNPDFRLPQDRSRPIIMVGPGTGLAPFRSFIKQRLLEDSSKGGQMVLLFGCRRSDQDYLYGSQLEAWSQSGSITLLTAFSRQQAEKVYVQQRLRENADLVWRLLHEEHGHFYVCGDASSMAGAVEAELLKIFQSKLGEDASAADEYLKKISQEERYQRDVWY</sequence>
<keyword evidence="11" id="KW-1185">Reference proteome</keyword>
<dbReference type="GO" id="GO:0050660">
    <property type="term" value="F:flavin adenine dinucleotide binding"/>
    <property type="evidence" value="ECO:0007669"/>
    <property type="project" value="TreeGrafter"/>
</dbReference>
<evidence type="ECO:0000313" key="11">
    <source>
        <dbReference type="Proteomes" id="UP000232323"/>
    </source>
</evidence>
<dbReference type="PROSITE" id="PS50902">
    <property type="entry name" value="FLAVODOXIN_LIKE"/>
    <property type="match status" value="1"/>
</dbReference>
<dbReference type="AlphaFoldDB" id="A0A250X271"/>
<accession>A0A250X271</accession>
<dbReference type="PRINTS" id="PR00371">
    <property type="entry name" value="FPNCR"/>
</dbReference>
<dbReference type="FunFam" id="3.40.50.80:FF:000001">
    <property type="entry name" value="NADPH--cytochrome P450 reductase 1"/>
    <property type="match status" value="1"/>
</dbReference>
<dbReference type="GO" id="GO:0016491">
    <property type="term" value="F:oxidoreductase activity"/>
    <property type="evidence" value="ECO:0007669"/>
    <property type="project" value="UniProtKB-KW"/>
</dbReference>
<dbReference type="GO" id="GO:0005829">
    <property type="term" value="C:cytosol"/>
    <property type="evidence" value="ECO:0007669"/>
    <property type="project" value="TreeGrafter"/>
</dbReference>
<dbReference type="SUPFAM" id="SSF52218">
    <property type="entry name" value="Flavoproteins"/>
    <property type="match status" value="1"/>
</dbReference>
<gene>
    <name evidence="10" type="ORF">CEUSTIGMA_g4439.t1</name>
</gene>
<feature type="domain" description="Flavodoxin-like" evidence="8">
    <location>
        <begin position="133"/>
        <end position="273"/>
    </location>
</feature>
<dbReference type="InterPro" id="IPR001433">
    <property type="entry name" value="OxRdtase_FAD/NAD-bd"/>
</dbReference>
<keyword evidence="3" id="KW-0285">Flavoprotein</keyword>
<dbReference type="STRING" id="1157962.A0A250X271"/>
<comment type="cofactor">
    <cofactor evidence="2">
        <name>FAD</name>
        <dbReference type="ChEBI" id="CHEBI:57692"/>
    </cofactor>
</comment>
<keyword evidence="5" id="KW-0274">FAD</keyword>
<evidence type="ECO:0000256" key="6">
    <source>
        <dbReference type="ARBA" id="ARBA00022857"/>
    </source>
</evidence>
<dbReference type="GO" id="GO:0010181">
    <property type="term" value="F:FMN binding"/>
    <property type="evidence" value="ECO:0007669"/>
    <property type="project" value="InterPro"/>
</dbReference>
<dbReference type="OrthoDB" id="1856718at2759"/>
<evidence type="ECO:0000259" key="8">
    <source>
        <dbReference type="PROSITE" id="PS50902"/>
    </source>
</evidence>
<dbReference type="InterPro" id="IPR017927">
    <property type="entry name" value="FAD-bd_FR_type"/>
</dbReference>
<evidence type="ECO:0000256" key="5">
    <source>
        <dbReference type="ARBA" id="ARBA00022827"/>
    </source>
</evidence>
<dbReference type="Gene3D" id="3.40.50.80">
    <property type="entry name" value="Nucleotide-binding domain of ferredoxin-NADP reductase (FNR) module"/>
    <property type="match status" value="1"/>
</dbReference>
<dbReference type="PRINTS" id="PR00369">
    <property type="entry name" value="FLAVODOXIN"/>
</dbReference>
<dbReference type="Gene3D" id="1.20.990.10">
    <property type="entry name" value="NADPH-cytochrome p450 Reductase, Chain A, domain 3"/>
    <property type="match status" value="1"/>
</dbReference>
<name>A0A250X271_9CHLO</name>
<dbReference type="Gene3D" id="2.40.30.10">
    <property type="entry name" value="Translation factors"/>
    <property type="match status" value="1"/>
</dbReference>
<evidence type="ECO:0000313" key="10">
    <source>
        <dbReference type="EMBL" id="GAX76992.1"/>
    </source>
</evidence>
<dbReference type="InterPro" id="IPR017938">
    <property type="entry name" value="Riboflavin_synthase-like_b-brl"/>
</dbReference>
<dbReference type="Pfam" id="PF00175">
    <property type="entry name" value="NAD_binding_1"/>
    <property type="match status" value="1"/>
</dbReference>
<keyword evidence="6" id="KW-0521">NADP</keyword>
<dbReference type="InterPro" id="IPR023173">
    <property type="entry name" value="NADPH_Cyt_P450_Rdtase_alpha"/>
</dbReference>
<evidence type="ECO:0000256" key="1">
    <source>
        <dbReference type="ARBA" id="ARBA00001917"/>
    </source>
</evidence>
<dbReference type="Proteomes" id="UP000232323">
    <property type="component" value="Unassembled WGS sequence"/>
</dbReference>
<evidence type="ECO:0008006" key="12">
    <source>
        <dbReference type="Google" id="ProtNLM"/>
    </source>
</evidence>
<dbReference type="Gene3D" id="3.40.50.360">
    <property type="match status" value="1"/>
</dbReference>